<name>U1X5I2_ANEAE</name>
<dbReference type="Proteomes" id="UP000016511">
    <property type="component" value="Unassembled WGS sequence"/>
</dbReference>
<organism evidence="1 2">
    <name type="scientific">Aneurinibacillus aneurinilyticus ATCC 12856</name>
    <dbReference type="NCBI Taxonomy" id="649747"/>
    <lineage>
        <taxon>Bacteria</taxon>
        <taxon>Bacillati</taxon>
        <taxon>Bacillota</taxon>
        <taxon>Bacilli</taxon>
        <taxon>Bacillales</taxon>
        <taxon>Paenibacillaceae</taxon>
        <taxon>Aneurinibacillus group</taxon>
        <taxon>Aneurinibacillus</taxon>
    </lineage>
</organism>
<proteinExistence type="predicted"/>
<dbReference type="eggNOG" id="ENOG5033XJ3">
    <property type="taxonomic scope" value="Bacteria"/>
</dbReference>
<dbReference type="PATRIC" id="fig|649747.3.peg.1516"/>
<dbReference type="STRING" id="649747.HMPREF0083_01674"/>
<reference evidence="1 2" key="1">
    <citation type="submission" date="2013-08" db="EMBL/GenBank/DDBJ databases">
        <authorList>
            <person name="Weinstock G."/>
            <person name="Sodergren E."/>
            <person name="Wylie T."/>
            <person name="Fulton L."/>
            <person name="Fulton R."/>
            <person name="Fronick C."/>
            <person name="O'Laughlin M."/>
            <person name="Godfrey J."/>
            <person name="Miner T."/>
            <person name="Herter B."/>
            <person name="Appelbaum E."/>
            <person name="Cordes M."/>
            <person name="Lek S."/>
            <person name="Wollam A."/>
            <person name="Pepin K.H."/>
            <person name="Palsikar V.B."/>
            <person name="Mitreva M."/>
            <person name="Wilson R.K."/>
        </authorList>
    </citation>
    <scope>NUCLEOTIDE SEQUENCE [LARGE SCALE GENOMIC DNA]</scope>
    <source>
        <strain evidence="1 2">ATCC 12856</strain>
    </source>
</reference>
<evidence type="ECO:0000313" key="1">
    <source>
        <dbReference type="EMBL" id="ERI10230.1"/>
    </source>
</evidence>
<comment type="caution">
    <text evidence="1">The sequence shown here is derived from an EMBL/GenBank/DDBJ whole genome shotgun (WGS) entry which is preliminary data.</text>
</comment>
<dbReference type="AlphaFoldDB" id="U1X5I2"/>
<sequence length="164" mass="19428">MIDIGKNVWGETIQRIYPDLFIFDDQATWNSGQFVRPSVFVETDLVSEKTHTPQSIRIIEDVGLVFHYDFERISQEDKGEPIPFDLYPFFLYLRQNRYCIASQRFKTMLVVEPPRTREKSDQMEITFRYSYLLHVPKRTVTDDGKEIMKINDFYVEANGQEVKA</sequence>
<dbReference type="EMBL" id="AWSJ01000112">
    <property type="protein sequence ID" value="ERI10230.1"/>
    <property type="molecule type" value="Genomic_DNA"/>
</dbReference>
<keyword evidence="2" id="KW-1185">Reference proteome</keyword>
<dbReference type="HOGENOM" id="CLU_1514879_0_0_9"/>
<accession>U1X5I2</accession>
<dbReference type="RefSeq" id="WP_021619894.1">
    <property type="nucleotide sequence ID" value="NZ_KE952708.1"/>
</dbReference>
<evidence type="ECO:0000313" key="2">
    <source>
        <dbReference type="Proteomes" id="UP000016511"/>
    </source>
</evidence>
<dbReference type="GeneID" id="92837884"/>
<gene>
    <name evidence="1" type="ORF">HMPREF0083_01674</name>
</gene>
<protein>
    <submittedName>
        <fullName evidence="1">Uncharacterized protein</fullName>
    </submittedName>
</protein>